<sequence length="305" mass="33058">MSKNKVFLTGAAGYVGGSIAAKFLESGYQVTGLVRSQDKVKDLEEQGIIPFMGTLEDYQPLKDAVQDADIIINAADADNVYPVTAILEAIEGSGKTFIHNSGSDVVGDKAAGEYREQIFYEDAFMPPHEKKAGVFVDQLVMGAANRGIHSIVICPGLIYGEGRGIKKDSIQIPEMIQLALKKGLAHHIGKGENVWSTVHIDALAELYMLAVEHAPAGSFYFAGNKEVSFKEIAETINTTFNLGSETKSMTVDEGIQEWGATGAHLVFGSNSRIRSLKAQKILGWKPKGPSVLQDIQSGYYKDHFS</sequence>
<evidence type="ECO:0000259" key="1">
    <source>
        <dbReference type="Pfam" id="PF01370"/>
    </source>
</evidence>
<protein>
    <submittedName>
        <fullName evidence="2">NAD-dependent epimerase/dehydratase family protein</fullName>
    </submittedName>
</protein>
<gene>
    <name evidence="2" type="ORF">EPH95_17105</name>
</gene>
<accession>A0A514LLF7</accession>
<evidence type="ECO:0000313" key="3">
    <source>
        <dbReference type="Proteomes" id="UP000319756"/>
    </source>
</evidence>
<organism evidence="2 3">
    <name type="scientific">Salicibibacter halophilus</name>
    <dbReference type="NCBI Taxonomy" id="2502791"/>
    <lineage>
        <taxon>Bacteria</taxon>
        <taxon>Bacillati</taxon>
        <taxon>Bacillota</taxon>
        <taxon>Bacilli</taxon>
        <taxon>Bacillales</taxon>
        <taxon>Bacillaceae</taxon>
        <taxon>Salicibibacter</taxon>
    </lineage>
</organism>
<name>A0A514LLF7_9BACI</name>
<reference evidence="3" key="1">
    <citation type="submission" date="2019-01" db="EMBL/GenBank/DDBJ databases">
        <title>Genomic analysis of Salicibibacter sp. NKC3-5.</title>
        <authorList>
            <person name="Oh Y.J."/>
        </authorList>
    </citation>
    <scope>NUCLEOTIDE SEQUENCE [LARGE SCALE GENOMIC DNA]</scope>
    <source>
        <strain evidence="3">NKC3-5</strain>
    </source>
</reference>
<dbReference type="AlphaFoldDB" id="A0A514LLF7"/>
<evidence type="ECO:0000313" key="2">
    <source>
        <dbReference type="EMBL" id="QDI92688.1"/>
    </source>
</evidence>
<dbReference type="Proteomes" id="UP000319756">
    <property type="component" value="Chromosome"/>
</dbReference>
<dbReference type="OrthoDB" id="9807212at2"/>
<dbReference type="InterPro" id="IPR001509">
    <property type="entry name" value="Epimerase_deHydtase"/>
</dbReference>
<dbReference type="PANTHER" id="PTHR48079">
    <property type="entry name" value="PROTEIN YEEZ"/>
    <property type="match status" value="1"/>
</dbReference>
<dbReference type="RefSeq" id="WP_142091187.1">
    <property type="nucleotide sequence ID" value="NZ_CP035485.1"/>
</dbReference>
<dbReference type="Pfam" id="PF01370">
    <property type="entry name" value="Epimerase"/>
    <property type="match status" value="1"/>
</dbReference>
<dbReference type="InterPro" id="IPR051783">
    <property type="entry name" value="NAD(P)-dependent_oxidoreduct"/>
</dbReference>
<dbReference type="PANTHER" id="PTHR48079:SF6">
    <property type="entry name" value="NAD(P)-BINDING DOMAIN-CONTAINING PROTEIN-RELATED"/>
    <property type="match status" value="1"/>
</dbReference>
<dbReference type="GO" id="GO:0005737">
    <property type="term" value="C:cytoplasm"/>
    <property type="evidence" value="ECO:0007669"/>
    <property type="project" value="TreeGrafter"/>
</dbReference>
<keyword evidence="3" id="KW-1185">Reference proteome</keyword>
<dbReference type="Gene3D" id="3.40.50.720">
    <property type="entry name" value="NAD(P)-binding Rossmann-like Domain"/>
    <property type="match status" value="1"/>
</dbReference>
<dbReference type="EMBL" id="CP035485">
    <property type="protein sequence ID" value="QDI92688.1"/>
    <property type="molecule type" value="Genomic_DNA"/>
</dbReference>
<dbReference type="KEGG" id="sale:EPH95_17105"/>
<dbReference type="SUPFAM" id="SSF51735">
    <property type="entry name" value="NAD(P)-binding Rossmann-fold domains"/>
    <property type="match status" value="1"/>
</dbReference>
<feature type="domain" description="NAD-dependent epimerase/dehydratase" evidence="1">
    <location>
        <begin position="6"/>
        <end position="216"/>
    </location>
</feature>
<proteinExistence type="predicted"/>
<dbReference type="InterPro" id="IPR036291">
    <property type="entry name" value="NAD(P)-bd_dom_sf"/>
</dbReference>
<dbReference type="GO" id="GO:0004029">
    <property type="term" value="F:aldehyde dehydrogenase (NAD+) activity"/>
    <property type="evidence" value="ECO:0007669"/>
    <property type="project" value="TreeGrafter"/>
</dbReference>